<keyword evidence="5" id="KW-1185">Reference proteome</keyword>
<dbReference type="Proteomes" id="UP000603453">
    <property type="component" value="Unassembled WGS sequence"/>
</dbReference>
<sequence>MVSLKTFLTSSVALIAAFITVEAAVSPSYPSPGTIQTEGQTYEITWTFDGKNPSTTYQIDFMTGSNDVQTVLSTVATKVDPALLKYTFVAPKVTPHSAVYFFMFTGSDKVSAWTTRFAIVGADGQLVAEKEKVQPNGDKIPWGIGALATATSGNTTAASASASTSAITPAANSTETVIPAANAAAAAVSSSPVVEEAANASPVSSPVPTVAQVAAASTPLNSAGSMVKPALTLVSAAVAGYFVL</sequence>
<dbReference type="Pfam" id="PF10342">
    <property type="entry name" value="Kre9_KNH"/>
    <property type="match status" value="1"/>
</dbReference>
<dbReference type="InterPro" id="IPR018466">
    <property type="entry name" value="Kre9/Knh1-like_N"/>
</dbReference>
<name>A0A8H7V6V1_9FUNG</name>
<evidence type="ECO:0000256" key="2">
    <source>
        <dbReference type="SAM" id="SignalP"/>
    </source>
</evidence>
<feature type="signal peptide" evidence="2">
    <location>
        <begin position="1"/>
        <end position="23"/>
    </location>
</feature>
<dbReference type="PANTHER" id="PTHR40633:SF1">
    <property type="entry name" value="GPI ANCHORED SERINE-THREONINE RICH PROTEIN (AFU_ORTHOLOGUE AFUA_1G03630)"/>
    <property type="match status" value="1"/>
</dbReference>
<dbReference type="InterPro" id="IPR052982">
    <property type="entry name" value="SRP1/TIP1-like"/>
</dbReference>
<dbReference type="OrthoDB" id="2432613at2759"/>
<dbReference type="PANTHER" id="PTHR40633">
    <property type="entry name" value="MATRIX PROTEIN, PUTATIVE (AFU_ORTHOLOGUE AFUA_8G05410)-RELATED"/>
    <property type="match status" value="1"/>
</dbReference>
<keyword evidence="1 2" id="KW-0732">Signal</keyword>
<accession>A0A8H7V6V1</accession>
<protein>
    <recommendedName>
        <fullName evidence="3">Yeast cell wall synthesis Kre9/Knh1-like N-terminal domain-containing protein</fullName>
    </recommendedName>
</protein>
<comment type="caution">
    <text evidence="4">The sequence shown here is derived from an EMBL/GenBank/DDBJ whole genome shotgun (WGS) entry which is preliminary data.</text>
</comment>
<organism evidence="4 5">
    <name type="scientific">Mucor saturninus</name>
    <dbReference type="NCBI Taxonomy" id="64648"/>
    <lineage>
        <taxon>Eukaryota</taxon>
        <taxon>Fungi</taxon>
        <taxon>Fungi incertae sedis</taxon>
        <taxon>Mucoromycota</taxon>
        <taxon>Mucoromycotina</taxon>
        <taxon>Mucoromycetes</taxon>
        <taxon>Mucorales</taxon>
        <taxon>Mucorineae</taxon>
        <taxon>Mucoraceae</taxon>
        <taxon>Mucor</taxon>
    </lineage>
</organism>
<feature type="domain" description="Yeast cell wall synthesis Kre9/Knh1-like N-terminal" evidence="3">
    <location>
        <begin position="30"/>
        <end position="119"/>
    </location>
</feature>
<dbReference type="AlphaFoldDB" id="A0A8H7V6V1"/>
<feature type="chain" id="PRO_5034761289" description="Yeast cell wall synthesis Kre9/Knh1-like N-terminal domain-containing protein" evidence="2">
    <location>
        <begin position="24"/>
        <end position="244"/>
    </location>
</feature>
<gene>
    <name evidence="4" type="ORF">INT47_005928</name>
</gene>
<evidence type="ECO:0000313" key="4">
    <source>
        <dbReference type="EMBL" id="KAG2205553.1"/>
    </source>
</evidence>
<evidence type="ECO:0000259" key="3">
    <source>
        <dbReference type="Pfam" id="PF10342"/>
    </source>
</evidence>
<proteinExistence type="predicted"/>
<evidence type="ECO:0000313" key="5">
    <source>
        <dbReference type="Proteomes" id="UP000603453"/>
    </source>
</evidence>
<dbReference type="EMBL" id="JAEPRD010000036">
    <property type="protein sequence ID" value="KAG2205553.1"/>
    <property type="molecule type" value="Genomic_DNA"/>
</dbReference>
<evidence type="ECO:0000256" key="1">
    <source>
        <dbReference type="ARBA" id="ARBA00022729"/>
    </source>
</evidence>
<reference evidence="4" key="1">
    <citation type="submission" date="2020-12" db="EMBL/GenBank/DDBJ databases">
        <title>Metabolic potential, ecology and presence of endohyphal bacteria is reflected in genomic diversity of Mucoromycotina.</title>
        <authorList>
            <person name="Muszewska A."/>
            <person name="Okrasinska A."/>
            <person name="Steczkiewicz K."/>
            <person name="Drgas O."/>
            <person name="Orlowska M."/>
            <person name="Perlinska-Lenart U."/>
            <person name="Aleksandrzak-Piekarczyk T."/>
            <person name="Szatraj K."/>
            <person name="Zielenkiewicz U."/>
            <person name="Pilsyk S."/>
            <person name="Malc E."/>
            <person name="Mieczkowski P."/>
            <person name="Kruszewska J.S."/>
            <person name="Biernat P."/>
            <person name="Pawlowska J."/>
        </authorList>
    </citation>
    <scope>NUCLEOTIDE SEQUENCE</scope>
    <source>
        <strain evidence="4">WA0000017839</strain>
    </source>
</reference>